<organism evidence="2 3">
    <name type="scientific">Striga asiatica</name>
    <name type="common">Asiatic witchweed</name>
    <name type="synonym">Buchnera asiatica</name>
    <dbReference type="NCBI Taxonomy" id="4170"/>
    <lineage>
        <taxon>Eukaryota</taxon>
        <taxon>Viridiplantae</taxon>
        <taxon>Streptophyta</taxon>
        <taxon>Embryophyta</taxon>
        <taxon>Tracheophyta</taxon>
        <taxon>Spermatophyta</taxon>
        <taxon>Magnoliopsida</taxon>
        <taxon>eudicotyledons</taxon>
        <taxon>Gunneridae</taxon>
        <taxon>Pentapetalae</taxon>
        <taxon>asterids</taxon>
        <taxon>lamiids</taxon>
        <taxon>Lamiales</taxon>
        <taxon>Orobanchaceae</taxon>
        <taxon>Buchnereae</taxon>
        <taxon>Striga</taxon>
    </lineage>
</organism>
<accession>A0A5A7Q0X1</accession>
<keyword evidence="1" id="KW-1133">Transmembrane helix</keyword>
<keyword evidence="3" id="KW-1185">Reference proteome</keyword>
<proteinExistence type="predicted"/>
<dbReference type="Proteomes" id="UP000325081">
    <property type="component" value="Unassembled WGS sequence"/>
</dbReference>
<sequence length="252" mass="28671">MYGRRLNKLKKQTFQFNIRRKKKEKFIAKRMREYNPKLTITNHTELLKDTLLYRFCIVQNNLPRGVLSLGKTSTVASTRTKNYGQGGKVRQGWWMSHTRPHPLKLLLRLITAIVMLKILRVELFLNNGYVWELVLLTLNLTGGVLIGCDGRREIGRGRSSETHPIPHARVGPTVDEPMMRATRAPVTKRLLLNWLRGETNEGNAFCEGIPGPCPPKSPEFDLKRDGGMGWPPPRGFGGPCGTIFVCLKNKRL</sequence>
<feature type="transmembrane region" description="Helical" evidence="1">
    <location>
        <begin position="105"/>
        <end position="123"/>
    </location>
</feature>
<name>A0A5A7Q0X1_STRAF</name>
<keyword evidence="1" id="KW-0472">Membrane</keyword>
<reference evidence="3" key="1">
    <citation type="journal article" date="2019" name="Curr. Biol.">
        <title>Genome Sequence of Striga asiatica Provides Insight into the Evolution of Plant Parasitism.</title>
        <authorList>
            <person name="Yoshida S."/>
            <person name="Kim S."/>
            <person name="Wafula E.K."/>
            <person name="Tanskanen J."/>
            <person name="Kim Y.M."/>
            <person name="Honaas L."/>
            <person name="Yang Z."/>
            <person name="Spallek T."/>
            <person name="Conn C.E."/>
            <person name="Ichihashi Y."/>
            <person name="Cheong K."/>
            <person name="Cui S."/>
            <person name="Der J.P."/>
            <person name="Gundlach H."/>
            <person name="Jiao Y."/>
            <person name="Hori C."/>
            <person name="Ishida J.K."/>
            <person name="Kasahara H."/>
            <person name="Kiba T."/>
            <person name="Kim M.S."/>
            <person name="Koo N."/>
            <person name="Laohavisit A."/>
            <person name="Lee Y.H."/>
            <person name="Lumba S."/>
            <person name="McCourt P."/>
            <person name="Mortimer J.C."/>
            <person name="Mutuku J.M."/>
            <person name="Nomura T."/>
            <person name="Sasaki-Sekimoto Y."/>
            <person name="Seto Y."/>
            <person name="Wang Y."/>
            <person name="Wakatake T."/>
            <person name="Sakakibara H."/>
            <person name="Demura T."/>
            <person name="Yamaguchi S."/>
            <person name="Yoneyama K."/>
            <person name="Manabe R.I."/>
            <person name="Nelson D.C."/>
            <person name="Schulman A.H."/>
            <person name="Timko M.P."/>
            <person name="dePamphilis C.W."/>
            <person name="Choi D."/>
            <person name="Shirasu K."/>
        </authorList>
    </citation>
    <scope>NUCLEOTIDE SEQUENCE [LARGE SCALE GENOMIC DNA]</scope>
    <source>
        <strain evidence="3">cv. UVA1</strain>
    </source>
</reference>
<evidence type="ECO:0000313" key="2">
    <source>
        <dbReference type="EMBL" id="GER38750.1"/>
    </source>
</evidence>
<evidence type="ECO:0000313" key="3">
    <source>
        <dbReference type="Proteomes" id="UP000325081"/>
    </source>
</evidence>
<dbReference type="AlphaFoldDB" id="A0A5A7Q0X1"/>
<gene>
    <name evidence="2" type="ORF">STAS_15283</name>
</gene>
<feature type="transmembrane region" description="Helical" evidence="1">
    <location>
        <begin position="129"/>
        <end position="148"/>
    </location>
</feature>
<keyword evidence="1" id="KW-0812">Transmembrane</keyword>
<comment type="caution">
    <text evidence="2">The sequence shown here is derived from an EMBL/GenBank/DDBJ whole genome shotgun (WGS) entry which is preliminary data.</text>
</comment>
<dbReference type="EMBL" id="BKCP01005516">
    <property type="protein sequence ID" value="GER38750.1"/>
    <property type="molecule type" value="Genomic_DNA"/>
</dbReference>
<evidence type="ECO:0000256" key="1">
    <source>
        <dbReference type="SAM" id="Phobius"/>
    </source>
</evidence>
<protein>
    <submittedName>
        <fullName evidence="2">Glycine/D-amino acid oxidase</fullName>
    </submittedName>
</protein>